<dbReference type="SMART" id="SM00220">
    <property type="entry name" value="S_TKc"/>
    <property type="match status" value="1"/>
</dbReference>
<dbReference type="HOGENOM" id="CLU_000288_63_44_11"/>
<feature type="binding site" evidence="7">
    <location>
        <position position="49"/>
    </location>
    <ligand>
        <name>ATP</name>
        <dbReference type="ChEBI" id="CHEBI:30616"/>
    </ligand>
</feature>
<dbReference type="InterPro" id="IPR017441">
    <property type="entry name" value="Protein_kinase_ATP_BS"/>
</dbReference>
<feature type="transmembrane region" description="Helical" evidence="9">
    <location>
        <begin position="478"/>
        <end position="500"/>
    </location>
</feature>
<dbReference type="Gene3D" id="1.10.510.10">
    <property type="entry name" value="Transferase(Phosphotransferase) domain 1"/>
    <property type="match status" value="1"/>
</dbReference>
<proteinExistence type="predicted"/>
<keyword evidence="9" id="KW-0812">Transmembrane</keyword>
<feature type="compositionally biased region" description="Low complexity" evidence="8">
    <location>
        <begin position="382"/>
        <end position="392"/>
    </location>
</feature>
<evidence type="ECO:0000256" key="6">
    <source>
        <dbReference type="ARBA" id="ARBA00022840"/>
    </source>
</evidence>
<evidence type="ECO:0000259" key="10">
    <source>
        <dbReference type="PROSITE" id="PS50011"/>
    </source>
</evidence>
<dbReference type="RefSeq" id="WP_015746664.1">
    <property type="nucleotide sequence ID" value="NC_013235.1"/>
</dbReference>
<dbReference type="AlphaFoldDB" id="C8XE99"/>
<dbReference type="KEGG" id="nml:Namu_1354"/>
<dbReference type="PROSITE" id="PS50011">
    <property type="entry name" value="PROTEIN_KINASE_DOM"/>
    <property type="match status" value="1"/>
</dbReference>
<organism evidence="11 12">
    <name type="scientific">Nakamurella multipartita (strain ATCC 700099 / DSM 44233 / CIP 104796 / JCM 9543 / NBRC 105858 / Y-104)</name>
    <name type="common">Microsphaera multipartita</name>
    <dbReference type="NCBI Taxonomy" id="479431"/>
    <lineage>
        <taxon>Bacteria</taxon>
        <taxon>Bacillati</taxon>
        <taxon>Actinomycetota</taxon>
        <taxon>Actinomycetes</taxon>
        <taxon>Nakamurellales</taxon>
        <taxon>Nakamurellaceae</taxon>
        <taxon>Nakamurella</taxon>
    </lineage>
</organism>
<dbReference type="GO" id="GO:0004674">
    <property type="term" value="F:protein serine/threonine kinase activity"/>
    <property type="evidence" value="ECO:0007669"/>
    <property type="project" value="UniProtKB-KW"/>
</dbReference>
<feature type="compositionally biased region" description="Pro residues" evidence="8">
    <location>
        <begin position="348"/>
        <end position="363"/>
    </location>
</feature>
<evidence type="ECO:0000256" key="5">
    <source>
        <dbReference type="ARBA" id="ARBA00022777"/>
    </source>
</evidence>
<keyword evidence="2 11" id="KW-0723">Serine/threonine-protein kinase</keyword>
<evidence type="ECO:0000256" key="1">
    <source>
        <dbReference type="ARBA" id="ARBA00012513"/>
    </source>
</evidence>
<keyword evidence="9" id="KW-1133">Transmembrane helix</keyword>
<dbReference type="InParanoid" id="C8XE99"/>
<dbReference type="Proteomes" id="UP000002218">
    <property type="component" value="Chromosome"/>
</dbReference>
<evidence type="ECO:0000256" key="9">
    <source>
        <dbReference type="SAM" id="Phobius"/>
    </source>
</evidence>
<sequence>MTASTAPGAAATPRVLAGRYRLDSVIGKGSMGTVWAATDLVLHRTVAIKEIDFPPGTPAGERRQLEQRTLREARAIAALSNPYVITLFDILTVASGPVIVMELLHSRSLADILRKVGRLPDGQAATIGVAVASGLLAAHAAGITHRDVKPANVLICDDGRIKLTDFGIARSSAENTMTATGLLLGSPAYIAPEVASGTAAGPVSDAWSLGGLLFACVEGRPPFDQGTAIATLTSVVKDPVPPHPHSGRLGAVVSGLLVKTPNLRMRLEKALQIMRGIADDPSGTYLAAVTRIPREEWPGFGRHPTGSTPLAPPPAGRPAAHTAPPSGPPSPPTNPPSPSPTATGGPTNTPPPGPPLRSNPPSPGLRTAGTGVPLHATQRPTTAADSSYSSGPSQPPVGPPPPTSSYPPAYPAPPPVDSGQFSGHIPLPGIARASGQAGPGFGAAPADSLPPPPWAQADAAALPALPDEAPEPSARTRIVAAVLVAVLAAIVGFFAVRWIADAADDSAAGAAHASSAGVVLPTDSATVDLANGPLF</sequence>
<feature type="region of interest" description="Disordered" evidence="8">
    <location>
        <begin position="296"/>
        <end position="456"/>
    </location>
</feature>
<reference evidence="12" key="1">
    <citation type="submission" date="2009-09" db="EMBL/GenBank/DDBJ databases">
        <title>The complete genome of Nakamurella multipartita DSM 44233.</title>
        <authorList>
            <consortium name="US DOE Joint Genome Institute (JGI-PGF)"/>
            <person name="Lucas S."/>
            <person name="Copeland A."/>
            <person name="Lapidus A."/>
            <person name="Glavina del Rio T."/>
            <person name="Dalin E."/>
            <person name="Tice H."/>
            <person name="Bruce D."/>
            <person name="Goodwin L."/>
            <person name="Pitluck S."/>
            <person name="Kyrpides N."/>
            <person name="Mavromatis K."/>
            <person name="Ivanova N."/>
            <person name="Ovchinnikova G."/>
            <person name="Sims D."/>
            <person name="Meincke L."/>
            <person name="Brettin T."/>
            <person name="Detter J.C."/>
            <person name="Han C."/>
            <person name="Larimer F."/>
            <person name="Land M."/>
            <person name="Hauser L."/>
            <person name="Markowitz V."/>
            <person name="Cheng J.-F."/>
            <person name="Hugenholtz P."/>
            <person name="Woyke T."/>
            <person name="Wu D."/>
            <person name="Klenk H.-P."/>
            <person name="Eisen J.A."/>
        </authorList>
    </citation>
    <scope>NUCLEOTIDE SEQUENCE [LARGE SCALE GENOMIC DNA]</scope>
    <source>
        <strain evidence="12">ATCC 700099 / DSM 44233 / CIP 104796 / JCM 9543 / NBRC 105858 / Y-104</strain>
    </source>
</reference>
<keyword evidence="12" id="KW-1185">Reference proteome</keyword>
<dbReference type="PROSITE" id="PS00108">
    <property type="entry name" value="PROTEIN_KINASE_ST"/>
    <property type="match status" value="1"/>
</dbReference>
<dbReference type="GO" id="GO:0005524">
    <property type="term" value="F:ATP binding"/>
    <property type="evidence" value="ECO:0007669"/>
    <property type="project" value="UniProtKB-UniRule"/>
</dbReference>
<keyword evidence="5 11" id="KW-0418">Kinase</keyword>
<keyword evidence="6 7" id="KW-0067">ATP-binding</keyword>
<dbReference type="CDD" id="cd14014">
    <property type="entry name" value="STKc_PknB_like"/>
    <property type="match status" value="1"/>
</dbReference>
<dbReference type="eggNOG" id="COG0515">
    <property type="taxonomic scope" value="Bacteria"/>
</dbReference>
<dbReference type="InterPro" id="IPR000719">
    <property type="entry name" value="Prot_kinase_dom"/>
</dbReference>
<evidence type="ECO:0000256" key="7">
    <source>
        <dbReference type="PROSITE-ProRule" id="PRU10141"/>
    </source>
</evidence>
<evidence type="ECO:0000313" key="12">
    <source>
        <dbReference type="Proteomes" id="UP000002218"/>
    </source>
</evidence>
<name>C8XE99_NAKMY</name>
<evidence type="ECO:0000256" key="8">
    <source>
        <dbReference type="SAM" id="MobiDB-lite"/>
    </source>
</evidence>
<dbReference type="EMBL" id="CP001737">
    <property type="protein sequence ID" value="ACV77757.1"/>
    <property type="molecule type" value="Genomic_DNA"/>
</dbReference>
<dbReference type="SUPFAM" id="SSF56112">
    <property type="entry name" value="Protein kinase-like (PK-like)"/>
    <property type="match status" value="1"/>
</dbReference>
<dbReference type="PANTHER" id="PTHR43289:SF6">
    <property type="entry name" value="SERINE_THREONINE-PROTEIN KINASE NEKL-3"/>
    <property type="match status" value="1"/>
</dbReference>
<dbReference type="EC" id="2.7.11.1" evidence="1"/>
<dbReference type="InterPro" id="IPR011009">
    <property type="entry name" value="Kinase-like_dom_sf"/>
</dbReference>
<feature type="domain" description="Protein kinase" evidence="10">
    <location>
        <begin position="20"/>
        <end position="286"/>
    </location>
</feature>
<dbReference type="PANTHER" id="PTHR43289">
    <property type="entry name" value="MITOGEN-ACTIVATED PROTEIN KINASE KINASE KINASE 20-RELATED"/>
    <property type="match status" value="1"/>
</dbReference>
<protein>
    <recommendedName>
        <fullName evidence="1">non-specific serine/threonine protein kinase</fullName>
        <ecNumber evidence="1">2.7.11.1</ecNumber>
    </recommendedName>
</protein>
<feature type="compositionally biased region" description="Pro residues" evidence="8">
    <location>
        <begin position="393"/>
        <end position="416"/>
    </location>
</feature>
<dbReference type="PRINTS" id="PR01217">
    <property type="entry name" value="PRICHEXTENSN"/>
</dbReference>
<feature type="compositionally biased region" description="Pro residues" evidence="8">
    <location>
        <begin position="325"/>
        <end position="339"/>
    </location>
</feature>
<evidence type="ECO:0000256" key="4">
    <source>
        <dbReference type="ARBA" id="ARBA00022741"/>
    </source>
</evidence>
<keyword evidence="9" id="KW-0472">Membrane</keyword>
<dbReference type="InterPro" id="IPR008271">
    <property type="entry name" value="Ser/Thr_kinase_AS"/>
</dbReference>
<evidence type="ECO:0000256" key="3">
    <source>
        <dbReference type="ARBA" id="ARBA00022679"/>
    </source>
</evidence>
<reference evidence="11 12" key="2">
    <citation type="journal article" date="2010" name="Stand. Genomic Sci.">
        <title>Complete genome sequence of Nakamurella multipartita type strain (Y-104).</title>
        <authorList>
            <person name="Tice H."/>
            <person name="Mayilraj S."/>
            <person name="Sims D."/>
            <person name="Lapidus A."/>
            <person name="Nolan M."/>
            <person name="Lucas S."/>
            <person name="Glavina Del Rio T."/>
            <person name="Copeland A."/>
            <person name="Cheng J.F."/>
            <person name="Meincke L."/>
            <person name="Bruce D."/>
            <person name="Goodwin L."/>
            <person name="Pitluck S."/>
            <person name="Ivanova N."/>
            <person name="Mavromatis K."/>
            <person name="Ovchinnikova G."/>
            <person name="Pati A."/>
            <person name="Chen A."/>
            <person name="Palaniappan K."/>
            <person name="Land M."/>
            <person name="Hauser L."/>
            <person name="Chang Y.J."/>
            <person name="Jeffries C.D."/>
            <person name="Detter J.C."/>
            <person name="Brettin T."/>
            <person name="Rohde M."/>
            <person name="Goker M."/>
            <person name="Bristow J."/>
            <person name="Eisen J.A."/>
            <person name="Markowitz V."/>
            <person name="Hugenholtz P."/>
            <person name="Kyrpides N.C."/>
            <person name="Klenk H.P."/>
            <person name="Chen F."/>
        </authorList>
    </citation>
    <scope>NUCLEOTIDE SEQUENCE [LARGE SCALE GENOMIC DNA]</scope>
    <source>
        <strain evidence="12">ATCC 700099 / DSM 44233 / CIP 104796 / JCM 9543 / NBRC 105858 / Y-104</strain>
    </source>
</reference>
<evidence type="ECO:0000313" key="11">
    <source>
        <dbReference type="EMBL" id="ACV77757.1"/>
    </source>
</evidence>
<evidence type="ECO:0000256" key="2">
    <source>
        <dbReference type="ARBA" id="ARBA00022527"/>
    </source>
</evidence>
<accession>C8XE99</accession>
<keyword evidence="3" id="KW-0808">Transferase</keyword>
<gene>
    <name evidence="11" type="ordered locus">Namu_1354</name>
</gene>
<dbReference type="STRING" id="479431.Namu_1354"/>
<dbReference type="Pfam" id="PF00069">
    <property type="entry name" value="Pkinase"/>
    <property type="match status" value="1"/>
</dbReference>
<keyword evidence="4 7" id="KW-0547">Nucleotide-binding</keyword>
<dbReference type="PROSITE" id="PS00107">
    <property type="entry name" value="PROTEIN_KINASE_ATP"/>
    <property type="match status" value="1"/>
</dbReference>